<protein>
    <recommendedName>
        <fullName evidence="4">Tetratricopeptide repeat protein</fullName>
    </recommendedName>
</protein>
<organism evidence="2 3">
    <name type="scientific">Aquisphaera giovannonii</name>
    <dbReference type="NCBI Taxonomy" id="406548"/>
    <lineage>
        <taxon>Bacteria</taxon>
        <taxon>Pseudomonadati</taxon>
        <taxon>Planctomycetota</taxon>
        <taxon>Planctomycetia</taxon>
        <taxon>Isosphaerales</taxon>
        <taxon>Isosphaeraceae</taxon>
        <taxon>Aquisphaera</taxon>
    </lineage>
</organism>
<dbReference type="SUPFAM" id="SSF48452">
    <property type="entry name" value="TPR-like"/>
    <property type="match status" value="1"/>
</dbReference>
<evidence type="ECO:0000256" key="1">
    <source>
        <dbReference type="SAM" id="MobiDB-lite"/>
    </source>
</evidence>
<gene>
    <name evidence="2" type="ORF">OJF2_65310</name>
</gene>
<dbReference type="EMBL" id="CP042997">
    <property type="protein sequence ID" value="QEH37935.1"/>
    <property type="molecule type" value="Genomic_DNA"/>
</dbReference>
<reference evidence="2 3" key="1">
    <citation type="submission" date="2019-08" db="EMBL/GenBank/DDBJ databases">
        <title>Deep-cultivation of Planctomycetes and their phenomic and genomic characterization uncovers novel biology.</title>
        <authorList>
            <person name="Wiegand S."/>
            <person name="Jogler M."/>
            <person name="Boedeker C."/>
            <person name="Pinto D."/>
            <person name="Vollmers J."/>
            <person name="Rivas-Marin E."/>
            <person name="Kohn T."/>
            <person name="Peeters S.H."/>
            <person name="Heuer A."/>
            <person name="Rast P."/>
            <person name="Oberbeckmann S."/>
            <person name="Bunk B."/>
            <person name="Jeske O."/>
            <person name="Meyerdierks A."/>
            <person name="Storesund J.E."/>
            <person name="Kallscheuer N."/>
            <person name="Luecker S."/>
            <person name="Lage O.M."/>
            <person name="Pohl T."/>
            <person name="Merkel B.J."/>
            <person name="Hornburger P."/>
            <person name="Mueller R.-W."/>
            <person name="Bruemmer F."/>
            <person name="Labrenz M."/>
            <person name="Spormann A.M."/>
            <person name="Op den Camp H."/>
            <person name="Overmann J."/>
            <person name="Amann R."/>
            <person name="Jetten M.S.M."/>
            <person name="Mascher T."/>
            <person name="Medema M.H."/>
            <person name="Devos D.P."/>
            <person name="Kaster A.-K."/>
            <person name="Ovreas L."/>
            <person name="Rohde M."/>
            <person name="Galperin M.Y."/>
            <person name="Jogler C."/>
        </authorList>
    </citation>
    <scope>NUCLEOTIDE SEQUENCE [LARGE SCALE GENOMIC DNA]</scope>
    <source>
        <strain evidence="2 3">OJF2</strain>
    </source>
</reference>
<proteinExistence type="predicted"/>
<feature type="region of interest" description="Disordered" evidence="1">
    <location>
        <begin position="225"/>
        <end position="261"/>
    </location>
</feature>
<dbReference type="KEGG" id="agv:OJF2_65310"/>
<accession>A0A5B9WCZ4</accession>
<dbReference type="Pfam" id="PF14559">
    <property type="entry name" value="TPR_19"/>
    <property type="match status" value="1"/>
</dbReference>
<dbReference type="AlphaFoldDB" id="A0A5B9WCZ4"/>
<dbReference type="OrthoDB" id="265874at2"/>
<sequence>MRQIGPAMRLVLVVASLAGMALVAARLGRRGERPEAIEGMRAIAEGRAGEAAAAASRWLAAEPRAAGGHVLRGRVDVAEDRLPEAADELRSAMAMGGEPGDLALLRALIAAKAGRHAEAIPSLERASSGAHRADRQVAEALARAYLETYDLNRAAIVLDRWARDFPDDPKPHLWRAEVHGRDGSETGVVEADFREALRREASLAPSTTAAAVAGSVAADLAKVDHHRPTGGDHAAAGSHGDHRTDHRGEIHGGHHRERETE</sequence>
<name>A0A5B9WCZ4_9BACT</name>
<feature type="compositionally biased region" description="Basic and acidic residues" evidence="1">
    <location>
        <begin position="239"/>
        <end position="261"/>
    </location>
</feature>
<keyword evidence="3" id="KW-1185">Reference proteome</keyword>
<dbReference type="Proteomes" id="UP000324233">
    <property type="component" value="Chromosome"/>
</dbReference>
<dbReference type="Gene3D" id="1.25.40.10">
    <property type="entry name" value="Tetratricopeptide repeat domain"/>
    <property type="match status" value="1"/>
</dbReference>
<dbReference type="RefSeq" id="WP_148597436.1">
    <property type="nucleotide sequence ID" value="NZ_CP042997.1"/>
</dbReference>
<evidence type="ECO:0008006" key="4">
    <source>
        <dbReference type="Google" id="ProtNLM"/>
    </source>
</evidence>
<dbReference type="InterPro" id="IPR011990">
    <property type="entry name" value="TPR-like_helical_dom_sf"/>
</dbReference>
<evidence type="ECO:0000313" key="3">
    <source>
        <dbReference type="Proteomes" id="UP000324233"/>
    </source>
</evidence>
<evidence type="ECO:0000313" key="2">
    <source>
        <dbReference type="EMBL" id="QEH37935.1"/>
    </source>
</evidence>